<sequence length="321" mass="34577">MNNSPNFWRTGLIMFLIIVGGLSLLPYIIPTGADQRVPESPFAESRFQAVGGVTLHYREFPARPAEGQAVRGQLLLVHGLAGSTYSWRHVHGPLQAAGYHVLTVDVPPFGYSEPIVPGAEGPDEAELLWGLIDALGEQRGRWHLVGHSMGSAVVARMAAAAPDRVDQLVMVAGTHETASEGGAGIGGVIMQYPPVQRWLTVIGSRRLLNEPGMERALSSAYGQEVEEAVVAAYLAPLRIRGKPDAVIRGLQAGSPPLASAELRPFSLNLIWGGHDEWVPLSHGRRLAEAAEAELHLLDEAAHNPMETHPDAFLDRLLAILP</sequence>
<keyword evidence="1" id="KW-0812">Transmembrane</keyword>
<dbReference type="RefSeq" id="WP_306728454.1">
    <property type="nucleotide sequence ID" value="NZ_JAVDDT010000005.1"/>
</dbReference>
<dbReference type="PANTHER" id="PTHR43689:SF8">
    <property type="entry name" value="ALPHA_BETA-HYDROLASES SUPERFAMILY PROTEIN"/>
    <property type="match status" value="1"/>
</dbReference>
<evidence type="ECO:0000259" key="2">
    <source>
        <dbReference type="Pfam" id="PF00561"/>
    </source>
</evidence>
<comment type="caution">
    <text evidence="3">The sequence shown here is derived from an EMBL/GenBank/DDBJ whole genome shotgun (WGS) entry which is preliminary data.</text>
</comment>
<dbReference type="EMBL" id="JAVDDT010000005">
    <property type="protein sequence ID" value="MDQ2069954.1"/>
    <property type="molecule type" value="Genomic_DNA"/>
</dbReference>
<dbReference type="PRINTS" id="PR00111">
    <property type="entry name" value="ABHYDROLASE"/>
</dbReference>
<keyword evidence="3" id="KW-0378">Hydrolase</keyword>
<keyword evidence="1" id="KW-0472">Membrane</keyword>
<name>A0ABU0W7F1_9GAMM</name>
<dbReference type="InterPro" id="IPR029058">
    <property type="entry name" value="AB_hydrolase_fold"/>
</dbReference>
<gene>
    <name evidence="3" type="ORF">RBH19_08715</name>
</gene>
<dbReference type="InterPro" id="IPR000073">
    <property type="entry name" value="AB_hydrolase_1"/>
</dbReference>
<evidence type="ECO:0000313" key="3">
    <source>
        <dbReference type="EMBL" id="MDQ2069954.1"/>
    </source>
</evidence>
<accession>A0ABU0W7F1</accession>
<keyword evidence="1" id="KW-1133">Transmembrane helix</keyword>
<dbReference type="SUPFAM" id="SSF53474">
    <property type="entry name" value="alpha/beta-Hydrolases"/>
    <property type="match status" value="1"/>
</dbReference>
<feature type="domain" description="AB hydrolase-1" evidence="2">
    <location>
        <begin position="74"/>
        <end position="179"/>
    </location>
</feature>
<dbReference type="Proteomes" id="UP001239019">
    <property type="component" value="Unassembled WGS sequence"/>
</dbReference>
<reference evidence="3 4" key="1">
    <citation type="submission" date="2023-08" db="EMBL/GenBank/DDBJ databases">
        <title>Whole-genome sequencing of halo(alkali)philic microorganisms from hypersaline lakes.</title>
        <authorList>
            <person name="Sorokin D.Y."/>
            <person name="Abbas B."/>
            <person name="Merkel A.Y."/>
        </authorList>
    </citation>
    <scope>NUCLEOTIDE SEQUENCE [LARGE SCALE GENOMIC DNA]</scope>
    <source>
        <strain evidence="3 4">AB-CW4</strain>
    </source>
</reference>
<evidence type="ECO:0000256" key="1">
    <source>
        <dbReference type="SAM" id="Phobius"/>
    </source>
</evidence>
<dbReference type="Gene3D" id="3.40.50.1820">
    <property type="entry name" value="alpha/beta hydrolase"/>
    <property type="match status" value="1"/>
</dbReference>
<protein>
    <submittedName>
        <fullName evidence="3">Alpha/beta hydrolase</fullName>
    </submittedName>
</protein>
<evidence type="ECO:0000313" key="4">
    <source>
        <dbReference type="Proteomes" id="UP001239019"/>
    </source>
</evidence>
<keyword evidence="4" id="KW-1185">Reference proteome</keyword>
<dbReference type="PRINTS" id="PR00412">
    <property type="entry name" value="EPOXHYDRLASE"/>
</dbReference>
<dbReference type="Pfam" id="PF00561">
    <property type="entry name" value="Abhydrolase_1"/>
    <property type="match status" value="1"/>
</dbReference>
<dbReference type="GO" id="GO:0016787">
    <property type="term" value="F:hydrolase activity"/>
    <property type="evidence" value="ECO:0007669"/>
    <property type="project" value="UniProtKB-KW"/>
</dbReference>
<dbReference type="PANTHER" id="PTHR43689">
    <property type="entry name" value="HYDROLASE"/>
    <property type="match status" value="1"/>
</dbReference>
<feature type="transmembrane region" description="Helical" evidence="1">
    <location>
        <begin position="12"/>
        <end position="29"/>
    </location>
</feature>
<proteinExistence type="predicted"/>
<organism evidence="3 4">
    <name type="scientific">Natronospira bacteriovora</name>
    <dbReference type="NCBI Taxonomy" id="3069753"/>
    <lineage>
        <taxon>Bacteria</taxon>
        <taxon>Pseudomonadati</taxon>
        <taxon>Pseudomonadota</taxon>
        <taxon>Gammaproteobacteria</taxon>
        <taxon>Natronospirales</taxon>
        <taxon>Natronospiraceae</taxon>
        <taxon>Natronospira</taxon>
    </lineage>
</organism>
<dbReference type="InterPro" id="IPR000639">
    <property type="entry name" value="Epox_hydrolase-like"/>
</dbReference>